<evidence type="ECO:0000313" key="3">
    <source>
        <dbReference type="EMBL" id="ANW03861.1"/>
    </source>
</evidence>
<reference evidence="3 4" key="1">
    <citation type="submission" date="2016-07" db="EMBL/GenBank/DDBJ databases">
        <title>Complete genome sequence of Bradyrhizobium icense LMTR 13T, a potential inoculant strain isolated from lima bean (Phaseolus lunatus) in Peru.</title>
        <authorList>
            <person name="Ormeno-Orrillo E."/>
            <person name="Duran D."/>
            <person name="Rogel M.A."/>
            <person name="Rey L."/>
            <person name="Imperial J."/>
            <person name="Ruiz-Argueso T."/>
            <person name="Martinez-Romero E."/>
        </authorList>
    </citation>
    <scope>NUCLEOTIDE SEQUENCE [LARGE SCALE GENOMIC DNA]</scope>
    <source>
        <strain evidence="3 4">LMTR 13</strain>
    </source>
</reference>
<dbReference type="Proteomes" id="UP000092839">
    <property type="component" value="Chromosome"/>
</dbReference>
<keyword evidence="2" id="KW-0472">Membrane</keyword>
<keyword evidence="2" id="KW-1133">Transmembrane helix</keyword>
<keyword evidence="4" id="KW-1185">Reference proteome</keyword>
<dbReference type="AlphaFoldDB" id="A0A1B1UM85"/>
<accession>A0A1B1UM85</accession>
<feature type="region of interest" description="Disordered" evidence="1">
    <location>
        <begin position="1"/>
        <end position="25"/>
    </location>
</feature>
<gene>
    <name evidence="3" type="ORF">LMTR13_30665</name>
</gene>
<dbReference type="EMBL" id="CP016428">
    <property type="protein sequence ID" value="ANW03861.1"/>
    <property type="molecule type" value="Genomic_DNA"/>
</dbReference>
<evidence type="ECO:0000313" key="4">
    <source>
        <dbReference type="Proteomes" id="UP000092839"/>
    </source>
</evidence>
<sequence>MNRRAGVELETSGQEEARDKGRGKGITSAAAEAFLFLVARRIVRRRIVPSDAYRVWFTAWRDPARAARGIGFKSRMHFGYYLMIAALVLMGLEVLYALYQLSTFL</sequence>
<dbReference type="KEGG" id="bic:LMTR13_30665"/>
<keyword evidence="2" id="KW-0812">Transmembrane</keyword>
<proteinExistence type="predicted"/>
<feature type="transmembrane region" description="Helical" evidence="2">
    <location>
        <begin position="78"/>
        <end position="99"/>
    </location>
</feature>
<evidence type="ECO:0000256" key="1">
    <source>
        <dbReference type="SAM" id="MobiDB-lite"/>
    </source>
</evidence>
<protein>
    <submittedName>
        <fullName evidence="3">Uncharacterized protein</fullName>
    </submittedName>
</protein>
<organism evidence="3 4">
    <name type="scientific">Bradyrhizobium icense</name>
    <dbReference type="NCBI Taxonomy" id="1274631"/>
    <lineage>
        <taxon>Bacteria</taxon>
        <taxon>Pseudomonadati</taxon>
        <taxon>Pseudomonadota</taxon>
        <taxon>Alphaproteobacteria</taxon>
        <taxon>Hyphomicrobiales</taxon>
        <taxon>Nitrobacteraceae</taxon>
        <taxon>Bradyrhizobium</taxon>
    </lineage>
</organism>
<evidence type="ECO:0000256" key="2">
    <source>
        <dbReference type="SAM" id="Phobius"/>
    </source>
</evidence>
<name>A0A1B1UM85_9BRAD</name>